<reference evidence="1 2" key="1">
    <citation type="submission" date="2023-07" db="EMBL/GenBank/DDBJ databases">
        <title>Genomic Encyclopedia of Type Strains, Phase IV (KMG-IV): sequencing the most valuable type-strain genomes for metagenomic binning, comparative biology and taxonomic classification.</title>
        <authorList>
            <person name="Goeker M."/>
        </authorList>
    </citation>
    <scope>NUCLEOTIDE SEQUENCE [LARGE SCALE GENOMIC DNA]</scope>
    <source>
        <strain evidence="1 2">DSM 19619</strain>
    </source>
</reference>
<evidence type="ECO:0000313" key="1">
    <source>
        <dbReference type="EMBL" id="MDQ0467949.1"/>
    </source>
</evidence>
<dbReference type="RefSeq" id="WP_307268337.1">
    <property type="nucleotide sequence ID" value="NZ_JAUSVX010000001.1"/>
</dbReference>
<sequence>MIPDPSPGLVIAYSYLWNGEQAEGRSEGRKDRPVVVVLAVRKAGESTIVYVAPVTHSAPAAERDAVVIPLPVKRRLGLDDQPSWIVATEVNRFTWPGPDLRPIPHGEAVRWSYGLLPERIMTALRQRIGRNFRDSYARIVARDD</sequence>
<organism evidence="1 2">
    <name type="scientific">Labrys wisconsinensis</name>
    <dbReference type="NCBI Taxonomy" id="425677"/>
    <lineage>
        <taxon>Bacteria</taxon>
        <taxon>Pseudomonadati</taxon>
        <taxon>Pseudomonadota</taxon>
        <taxon>Alphaproteobacteria</taxon>
        <taxon>Hyphomicrobiales</taxon>
        <taxon>Xanthobacteraceae</taxon>
        <taxon>Labrys</taxon>
    </lineage>
</organism>
<accession>A0ABU0J108</accession>
<evidence type="ECO:0000313" key="2">
    <source>
        <dbReference type="Proteomes" id="UP001242480"/>
    </source>
</evidence>
<name>A0ABU0J108_9HYPH</name>
<evidence type="ECO:0008006" key="3">
    <source>
        <dbReference type="Google" id="ProtNLM"/>
    </source>
</evidence>
<gene>
    <name evidence="1" type="ORF">QO011_000944</name>
</gene>
<keyword evidence="2" id="KW-1185">Reference proteome</keyword>
<dbReference type="Proteomes" id="UP001242480">
    <property type="component" value="Unassembled WGS sequence"/>
</dbReference>
<dbReference type="EMBL" id="JAUSVX010000001">
    <property type="protein sequence ID" value="MDQ0467949.1"/>
    <property type="molecule type" value="Genomic_DNA"/>
</dbReference>
<comment type="caution">
    <text evidence="1">The sequence shown here is derived from an EMBL/GenBank/DDBJ whole genome shotgun (WGS) entry which is preliminary data.</text>
</comment>
<protein>
    <recommendedName>
        <fullName evidence="3">Growth inhibitor PemK</fullName>
    </recommendedName>
</protein>
<proteinExistence type="predicted"/>